<name>A0A1G6Y1U3_9FLAO</name>
<keyword evidence="1" id="KW-0812">Transmembrane</keyword>
<proteinExistence type="predicted"/>
<keyword evidence="1" id="KW-0472">Membrane</keyword>
<dbReference type="RefSeq" id="WP_091865744.1">
    <property type="nucleotide sequence ID" value="NZ_FNAO01000002.1"/>
</dbReference>
<gene>
    <name evidence="2" type="ORF">SAMN05421636_10256</name>
</gene>
<evidence type="ECO:0000313" key="3">
    <source>
        <dbReference type="Proteomes" id="UP000199109"/>
    </source>
</evidence>
<protein>
    <submittedName>
        <fullName evidence="2">Uncharacterized protein</fullName>
    </submittedName>
</protein>
<dbReference type="Proteomes" id="UP000199109">
    <property type="component" value="Unassembled WGS sequence"/>
</dbReference>
<reference evidence="2 3" key="1">
    <citation type="submission" date="2016-10" db="EMBL/GenBank/DDBJ databases">
        <authorList>
            <person name="de Groot N.N."/>
        </authorList>
    </citation>
    <scope>NUCLEOTIDE SEQUENCE [LARGE SCALE GENOMIC DNA]</scope>
    <source>
        <strain evidence="2 3">DSM 23421</strain>
    </source>
</reference>
<evidence type="ECO:0000313" key="2">
    <source>
        <dbReference type="EMBL" id="SDD83596.1"/>
    </source>
</evidence>
<accession>A0A1G6Y1U3</accession>
<dbReference type="OrthoDB" id="1145018at2"/>
<keyword evidence="1" id="KW-1133">Transmembrane helix</keyword>
<feature type="transmembrane region" description="Helical" evidence="1">
    <location>
        <begin position="33"/>
        <end position="53"/>
    </location>
</feature>
<keyword evidence="3" id="KW-1185">Reference proteome</keyword>
<sequence>MKYLIIVLVLASLGAIGYGFSIQEEQLALSHKYIGFGTVGLFLVAMPLFLIHYSRGKKMKDYMLNEENIHKMRNWEKQKDGKK</sequence>
<dbReference type="AlphaFoldDB" id="A0A1G6Y1U3"/>
<dbReference type="EMBL" id="FNAO01000002">
    <property type="protein sequence ID" value="SDD83596.1"/>
    <property type="molecule type" value="Genomic_DNA"/>
</dbReference>
<evidence type="ECO:0000256" key="1">
    <source>
        <dbReference type="SAM" id="Phobius"/>
    </source>
</evidence>
<organism evidence="2 3">
    <name type="scientific">Pricia antarctica</name>
    <dbReference type="NCBI Taxonomy" id="641691"/>
    <lineage>
        <taxon>Bacteria</taxon>
        <taxon>Pseudomonadati</taxon>
        <taxon>Bacteroidota</taxon>
        <taxon>Flavobacteriia</taxon>
        <taxon>Flavobacteriales</taxon>
        <taxon>Flavobacteriaceae</taxon>
        <taxon>Pricia</taxon>
    </lineage>
</organism>
<dbReference type="STRING" id="641691.SAMN05421636_10256"/>